<dbReference type="InterPro" id="IPR044855">
    <property type="entry name" value="CoA-Trfase_III_dom3_sf"/>
</dbReference>
<dbReference type="PANTHER" id="PTHR48228">
    <property type="entry name" value="SUCCINYL-COA--D-CITRAMALATE COA-TRANSFERASE"/>
    <property type="match status" value="1"/>
</dbReference>
<sequence length="398" mass="41248">MVTRVTNQGPLTGVRVIELAGIGPGPFASMMLADLGADVVRVDRPGGGGFGAFPGDLLNRNRRSIAVDLKQPEGRDLVLDLVAGADALVEGFRPGVTERLGLGPDDCLAANPKLVYGRMTGWGQDGPLAQRAGHDIDYLALTGALHGVGRAGERPVPPMNLLGDYGGGGMMLALGVVAALYAVRGAAPGQVVDAAIVDGVSVLATQIHALRGIGLWQDPRGVNLLDGGAPFYDTYECADGRYVAVGALEPQFYAELVRLTGFPPDGGDGPQDAGAAAGGEALDRDDPANWPALRAAWARLFRTRTRDEWTELLGGTDACVAPVLDWAEAPEHPHLRAREVFVAPDGVTQPAPAPRFSATPTSVRRPPPSPGEHTDEVLAGAGIDAGRIAALRAAGVIG</sequence>
<feature type="compositionally biased region" description="Low complexity" evidence="1">
    <location>
        <begin position="270"/>
        <end position="280"/>
    </location>
</feature>
<accession>A0A6N3K323</accession>
<dbReference type="InterPro" id="IPR003673">
    <property type="entry name" value="CoA-Trfase_fam_III"/>
</dbReference>
<protein>
    <submittedName>
        <fullName evidence="2">CoA transferase</fullName>
    </submittedName>
</protein>
<reference evidence="2 3" key="1">
    <citation type="submission" date="2018-07" db="EMBL/GenBank/DDBJ databases">
        <authorList>
            <person name="Ye Y."/>
        </authorList>
    </citation>
    <scope>NUCLEOTIDE SEQUENCE [LARGE SCALE GENOMIC DNA]</scope>
    <source>
        <strain evidence="3">H14(2018)</strain>
    </source>
</reference>
<dbReference type="PANTHER" id="PTHR48228:SF5">
    <property type="entry name" value="ALPHA-METHYLACYL-COA RACEMASE"/>
    <property type="match status" value="1"/>
</dbReference>
<proteinExistence type="predicted"/>
<evidence type="ECO:0000256" key="1">
    <source>
        <dbReference type="SAM" id="MobiDB-lite"/>
    </source>
</evidence>
<dbReference type="Gene3D" id="3.40.50.10540">
    <property type="entry name" value="Crotonobetainyl-coa:carnitine coa-transferase, domain 1"/>
    <property type="match status" value="1"/>
</dbReference>
<dbReference type="Proteomes" id="UP000253958">
    <property type="component" value="Chromosome"/>
</dbReference>
<dbReference type="AlphaFoldDB" id="A0A6N3K323"/>
<dbReference type="Pfam" id="PF02515">
    <property type="entry name" value="CoA_transf_3"/>
    <property type="match status" value="1"/>
</dbReference>
<dbReference type="RefSeq" id="WP_114920244.1">
    <property type="nucleotide sequence ID" value="NZ_CP031263.1"/>
</dbReference>
<dbReference type="GO" id="GO:0016740">
    <property type="term" value="F:transferase activity"/>
    <property type="evidence" value="ECO:0007669"/>
    <property type="project" value="UniProtKB-KW"/>
</dbReference>
<dbReference type="InterPro" id="IPR050509">
    <property type="entry name" value="CoA-transferase_III"/>
</dbReference>
<reference evidence="2 3" key="2">
    <citation type="submission" date="2018-08" db="EMBL/GenBank/DDBJ databases">
        <title>Streptomyces kandeliansis sp. nov., an endophytic bacterium isolated from mangrove plant.</title>
        <authorList>
            <person name="Wang R."/>
        </authorList>
    </citation>
    <scope>NUCLEOTIDE SEQUENCE [LARGE SCALE GENOMIC DNA]</scope>
    <source>
        <strain evidence="3">H14(2018)</strain>
    </source>
</reference>
<organism evidence="2 3">
    <name type="scientific">Micromonospora aurantiaca</name>
    <name type="common">nom. illeg.</name>
    <dbReference type="NCBI Taxonomy" id="47850"/>
    <lineage>
        <taxon>Bacteria</taxon>
        <taxon>Bacillati</taxon>
        <taxon>Actinomycetota</taxon>
        <taxon>Actinomycetes</taxon>
        <taxon>Micromonosporales</taxon>
        <taxon>Micromonosporaceae</taxon>
        <taxon>Micromonospora</taxon>
    </lineage>
</organism>
<dbReference type="SUPFAM" id="SSF89796">
    <property type="entry name" value="CoA-transferase family III (CaiB/BaiF)"/>
    <property type="match status" value="1"/>
</dbReference>
<dbReference type="Gene3D" id="3.30.60.110">
    <property type="match status" value="1"/>
</dbReference>
<name>A0A6N3K323_9ACTN</name>
<dbReference type="Gene3D" id="3.30.1540.10">
    <property type="entry name" value="formyl-coa transferase, domain 3"/>
    <property type="match status" value="1"/>
</dbReference>
<dbReference type="EMBL" id="CP031263">
    <property type="protein sequence ID" value="AXH92341.1"/>
    <property type="molecule type" value="Genomic_DNA"/>
</dbReference>
<feature type="region of interest" description="Disordered" evidence="1">
    <location>
        <begin position="347"/>
        <end position="374"/>
    </location>
</feature>
<evidence type="ECO:0000313" key="2">
    <source>
        <dbReference type="EMBL" id="AXH92341.1"/>
    </source>
</evidence>
<feature type="region of interest" description="Disordered" evidence="1">
    <location>
        <begin position="263"/>
        <end position="286"/>
    </location>
</feature>
<dbReference type="InterPro" id="IPR023606">
    <property type="entry name" value="CoA-Trfase_III_dom_1_sf"/>
</dbReference>
<gene>
    <name evidence="2" type="ORF">DVH21_21790</name>
</gene>
<evidence type="ECO:0000313" key="3">
    <source>
        <dbReference type="Proteomes" id="UP000253958"/>
    </source>
</evidence>
<keyword evidence="2" id="KW-0808">Transferase</keyword>